<dbReference type="HOGENOM" id="CLU_3006498_0_0_11"/>
<dbReference type="AlphaFoldDB" id="L1MLQ2"/>
<evidence type="ECO:0000313" key="1">
    <source>
        <dbReference type="EMBL" id="EKX92203.1"/>
    </source>
</evidence>
<dbReference type="Proteomes" id="UP000010445">
    <property type="component" value="Unassembled WGS sequence"/>
</dbReference>
<dbReference type="STRING" id="1035195.HMPREF9997_00248"/>
<evidence type="ECO:0000313" key="2">
    <source>
        <dbReference type="Proteomes" id="UP000010445"/>
    </source>
</evidence>
<accession>L1MLQ2</accession>
<dbReference type="EMBL" id="AMEM01000006">
    <property type="protein sequence ID" value="EKX92203.1"/>
    <property type="molecule type" value="Genomic_DNA"/>
</dbReference>
<reference evidence="1 2" key="1">
    <citation type="submission" date="2012-05" db="EMBL/GenBank/DDBJ databases">
        <authorList>
            <person name="Weinstock G."/>
            <person name="Sodergren E."/>
            <person name="Lobos E.A."/>
            <person name="Fulton L."/>
            <person name="Fulton R."/>
            <person name="Courtney L."/>
            <person name="Fronick C."/>
            <person name="O'Laughlin M."/>
            <person name="Godfrey J."/>
            <person name="Wilson R.M."/>
            <person name="Miner T."/>
            <person name="Farmer C."/>
            <person name="Delehaunty K."/>
            <person name="Cordes M."/>
            <person name="Minx P."/>
            <person name="Tomlinson C."/>
            <person name="Chen J."/>
            <person name="Wollam A."/>
            <person name="Pepin K.H."/>
            <person name="Bhonagiri V."/>
            <person name="Zhang X."/>
            <person name="Suruliraj S."/>
            <person name="Warren W."/>
            <person name="Mitreva M."/>
            <person name="Mardis E.R."/>
            <person name="Wilson R.K."/>
        </authorList>
    </citation>
    <scope>NUCLEOTIDE SEQUENCE [LARGE SCALE GENOMIC DNA]</scope>
    <source>
        <strain evidence="1 2">F0235</strain>
    </source>
</reference>
<protein>
    <submittedName>
        <fullName evidence="1">Uncharacterized protein</fullName>
    </submittedName>
</protein>
<name>L1MLQ2_9CORY</name>
<gene>
    <name evidence="1" type="ORF">HMPREF9997_00248</name>
</gene>
<sequence length="56" mass="6257">MGITSLVRLGFLSLWRRCVNRVYVPEMLCVSAPCAMIAMVRKTNGPDDKESNVNDV</sequence>
<keyword evidence="2" id="KW-1185">Reference proteome</keyword>
<proteinExistence type="predicted"/>
<organism evidence="1 2">
    <name type="scientific">Corynebacterium durum F0235</name>
    <dbReference type="NCBI Taxonomy" id="1035195"/>
    <lineage>
        <taxon>Bacteria</taxon>
        <taxon>Bacillati</taxon>
        <taxon>Actinomycetota</taxon>
        <taxon>Actinomycetes</taxon>
        <taxon>Mycobacteriales</taxon>
        <taxon>Corynebacteriaceae</taxon>
        <taxon>Corynebacterium</taxon>
    </lineage>
</organism>
<comment type="caution">
    <text evidence="1">The sequence shown here is derived from an EMBL/GenBank/DDBJ whole genome shotgun (WGS) entry which is preliminary data.</text>
</comment>